<dbReference type="UniPathway" id="UPA00031">
    <property type="reaction ID" value="UER00009"/>
</dbReference>
<reference evidence="12" key="1">
    <citation type="submission" date="2015-10" db="EMBL/GenBank/DDBJ databases">
        <authorList>
            <person name="Manzano-Marin A."/>
            <person name="Manzano-Marin A."/>
        </authorList>
    </citation>
    <scope>NUCLEOTIDE SEQUENCE [LARGE SCALE GENOMIC DNA]</scope>
    <source>
        <strain evidence="12">BTs</strain>
    </source>
</reference>
<dbReference type="OrthoDB" id="9807749at2"/>
<dbReference type="CDD" id="cd04732">
    <property type="entry name" value="HisA"/>
    <property type="match status" value="1"/>
</dbReference>
<dbReference type="InterPro" id="IPR013785">
    <property type="entry name" value="Aldolase_TIM"/>
</dbReference>
<evidence type="ECO:0000256" key="6">
    <source>
        <dbReference type="ARBA" id="ARBA00022605"/>
    </source>
</evidence>
<evidence type="ECO:0000256" key="4">
    <source>
        <dbReference type="ARBA" id="ARBA00009667"/>
    </source>
</evidence>
<evidence type="ECO:0000256" key="9">
    <source>
        <dbReference type="HAMAP-Rule" id="MF_01014"/>
    </source>
</evidence>
<organism evidence="11 12">
    <name type="scientific">Buchnera aphidicola subsp. Tuberolachnus salignus</name>
    <dbReference type="NCBI Taxonomy" id="98804"/>
    <lineage>
        <taxon>Bacteria</taxon>
        <taxon>Pseudomonadati</taxon>
        <taxon>Pseudomonadota</taxon>
        <taxon>Gammaproteobacteria</taxon>
        <taxon>Enterobacterales</taxon>
        <taxon>Erwiniaceae</taxon>
        <taxon>Buchnera</taxon>
    </lineage>
</organism>
<keyword evidence="6 9" id="KW-0028">Amino-acid biosynthesis</keyword>
<dbReference type="InterPro" id="IPR023016">
    <property type="entry name" value="HisA/PriA"/>
</dbReference>
<evidence type="ECO:0000313" key="12">
    <source>
        <dbReference type="Proteomes" id="UP000243633"/>
    </source>
</evidence>
<dbReference type="GO" id="GO:0005737">
    <property type="term" value="C:cytoplasm"/>
    <property type="evidence" value="ECO:0007669"/>
    <property type="project" value="UniProtKB-SubCell"/>
</dbReference>
<proteinExistence type="inferred from homology"/>
<feature type="active site" description="Proton donor" evidence="9">
    <location>
        <position position="129"/>
    </location>
</feature>
<comment type="catalytic activity">
    <reaction evidence="1 9">
        <text>1-(5-phospho-beta-D-ribosyl)-5-[(5-phospho-beta-D-ribosylamino)methylideneamino]imidazole-4-carboxamide = 5-[(5-phospho-1-deoxy-D-ribulos-1-ylimino)methylamino]-1-(5-phospho-beta-D-ribosyl)imidazole-4-carboxamide</text>
        <dbReference type="Rhea" id="RHEA:15469"/>
        <dbReference type="ChEBI" id="CHEBI:58435"/>
        <dbReference type="ChEBI" id="CHEBI:58525"/>
        <dbReference type="EC" id="5.3.1.16"/>
    </reaction>
</comment>
<comment type="pathway">
    <text evidence="3 9">Amino-acid biosynthesis; L-histidine biosynthesis; L-histidine from 5-phospho-alpha-D-ribose 1-diphosphate: step 4/9.</text>
</comment>
<dbReference type="InterPro" id="IPR044524">
    <property type="entry name" value="Isoase_HisA-like"/>
</dbReference>
<evidence type="ECO:0000256" key="3">
    <source>
        <dbReference type="ARBA" id="ARBA00005133"/>
    </source>
</evidence>
<name>A0A160SX54_BUCTT</name>
<dbReference type="SUPFAM" id="SSF51366">
    <property type="entry name" value="Ribulose-phoshate binding barrel"/>
    <property type="match status" value="1"/>
</dbReference>
<evidence type="ECO:0000313" key="11">
    <source>
        <dbReference type="EMBL" id="CUR53055.1"/>
    </source>
</evidence>
<keyword evidence="8 9" id="KW-0413">Isomerase</keyword>
<dbReference type="PATRIC" id="fig|98804.3.peg.64"/>
<comment type="subcellular location">
    <subcellularLocation>
        <location evidence="2 9">Cytoplasm</location>
    </subcellularLocation>
</comment>
<gene>
    <name evidence="9 11" type="primary">hisA</name>
    <name evidence="11" type="ORF">BTSPAZIEG_0072</name>
</gene>
<dbReference type="HAMAP" id="MF_01014">
    <property type="entry name" value="HisA"/>
    <property type="match status" value="1"/>
</dbReference>
<dbReference type="STRING" id="98804.BTSPAZIEG_0072"/>
<evidence type="ECO:0000256" key="5">
    <source>
        <dbReference type="ARBA" id="ARBA00022490"/>
    </source>
</evidence>
<evidence type="ECO:0000256" key="1">
    <source>
        <dbReference type="ARBA" id="ARBA00000901"/>
    </source>
</evidence>
<keyword evidence="7 9" id="KW-0368">Histidine biosynthesis</keyword>
<keyword evidence="12" id="KW-1185">Reference proteome</keyword>
<keyword evidence="5 9" id="KW-0963">Cytoplasm</keyword>
<dbReference type="EC" id="5.3.1.16" evidence="9"/>
<dbReference type="Pfam" id="PF00977">
    <property type="entry name" value="His_biosynth"/>
    <property type="match status" value="1"/>
</dbReference>
<dbReference type="RefSeq" id="WP_075472358.1">
    <property type="nucleotide sequence ID" value="NZ_CP135003.1"/>
</dbReference>
<evidence type="ECO:0000256" key="10">
    <source>
        <dbReference type="RuleBase" id="RU003657"/>
    </source>
</evidence>
<dbReference type="GO" id="GO:0000105">
    <property type="term" value="P:L-histidine biosynthetic process"/>
    <property type="evidence" value="ECO:0007669"/>
    <property type="project" value="UniProtKB-UniRule"/>
</dbReference>
<dbReference type="Proteomes" id="UP000243633">
    <property type="component" value="Chromosome 1"/>
</dbReference>
<dbReference type="EMBL" id="LN890285">
    <property type="protein sequence ID" value="CUR53055.1"/>
    <property type="molecule type" value="Genomic_DNA"/>
</dbReference>
<dbReference type="PANTHER" id="PTHR43090:SF2">
    <property type="entry name" value="1-(5-PHOSPHORIBOSYL)-5-[(5-PHOSPHORIBOSYLAMINO)METHYLIDENEAMINO] IMIDAZOLE-4-CARBOXAMIDE ISOMERASE"/>
    <property type="match status" value="1"/>
</dbReference>
<dbReference type="PANTHER" id="PTHR43090">
    <property type="entry name" value="1-(5-PHOSPHORIBOSYL)-5-[(5-PHOSPHORIBOSYLAMINO)METHYLIDENEAMINO] IMIDAZOLE-4-CARBOXAMIDE ISOMERASE"/>
    <property type="match status" value="1"/>
</dbReference>
<protein>
    <recommendedName>
        <fullName evidence="9">1-(5-phosphoribosyl)-5-[(5-phosphoribosylamino)methylideneamino] imidazole-4-carboxamide isomerase</fullName>
        <ecNumber evidence="9">5.3.1.16</ecNumber>
    </recommendedName>
    <alternativeName>
        <fullName evidence="9">Phosphoribosylformimino-5-aminoimidazole carboxamide ribotide isomerase</fullName>
    </alternativeName>
</protein>
<dbReference type="Gene3D" id="3.20.20.70">
    <property type="entry name" value="Aldolase class I"/>
    <property type="match status" value="1"/>
</dbReference>
<dbReference type="GO" id="GO:0003949">
    <property type="term" value="F:1-(5-phosphoribosyl)-5-[(5-phosphoribosylamino)methylideneamino]imidazole-4-carboxamide isomerase activity"/>
    <property type="evidence" value="ECO:0007669"/>
    <property type="project" value="UniProtKB-UniRule"/>
</dbReference>
<comment type="similarity">
    <text evidence="4 9 10">Belongs to the HisA/HisF family.</text>
</comment>
<dbReference type="InterPro" id="IPR011060">
    <property type="entry name" value="RibuloseP-bd_barrel"/>
</dbReference>
<accession>A0A160SX54</accession>
<evidence type="ECO:0000256" key="8">
    <source>
        <dbReference type="ARBA" id="ARBA00023235"/>
    </source>
</evidence>
<dbReference type="AlphaFoldDB" id="A0A160SX54"/>
<evidence type="ECO:0000256" key="7">
    <source>
        <dbReference type="ARBA" id="ARBA00023102"/>
    </source>
</evidence>
<sequence>MIIPALDIMNNKIVRLYQGNFKKNTIFSENILKKITQYVSEGAKFIHIVDLDSCKNPLRNRKNFINFFLKFKKFFFQIGGGIRTFCHASELLKLGIYRIVMGTSALKDPMILKKLFKKYGSDRIVLAIDVYVKQNNFTQVAINGWQEITNVTIENILNIYKHYSLKHVLCTDITKDGTLKGPNLQLYNWLVMRFPKIHFQASGGISNLQDIKNIKKTGVKHLIIGRSLLEKRFTFFEARKCWQNV</sequence>
<dbReference type="FunFam" id="3.20.20.70:FF:000009">
    <property type="entry name" value="1-(5-phosphoribosyl)-5-[(5-phosphoribosylamino)methylideneamino] imidazole-4-carboxamide isomerase"/>
    <property type="match status" value="1"/>
</dbReference>
<dbReference type="GO" id="GO:0000162">
    <property type="term" value="P:L-tryptophan biosynthetic process"/>
    <property type="evidence" value="ECO:0007669"/>
    <property type="project" value="TreeGrafter"/>
</dbReference>
<evidence type="ECO:0000256" key="2">
    <source>
        <dbReference type="ARBA" id="ARBA00004496"/>
    </source>
</evidence>
<feature type="active site" description="Proton acceptor" evidence="9">
    <location>
        <position position="7"/>
    </location>
</feature>
<dbReference type="InterPro" id="IPR006062">
    <property type="entry name" value="His_biosynth"/>
</dbReference>